<name>A0A0F7H0J5_9ROSI</name>
<gene>
    <name evidence="1" type="primary">CRR7</name>
</gene>
<protein>
    <submittedName>
        <fullName evidence="1">Chlororespiratory reduction 7</fullName>
    </submittedName>
</protein>
<proteinExistence type="evidence at transcript level"/>
<dbReference type="Gene3D" id="3.90.940.40">
    <property type="entry name" value="Protein CHLORORESPIRATORY REDUCTION 7"/>
    <property type="match status" value="1"/>
</dbReference>
<organism evidence="1">
    <name type="scientific">Erodium trifolium</name>
    <dbReference type="NCBI Taxonomy" id="337410"/>
    <lineage>
        <taxon>Eukaryota</taxon>
        <taxon>Viridiplantae</taxon>
        <taxon>Streptophyta</taxon>
        <taxon>Embryophyta</taxon>
        <taxon>Tracheophyta</taxon>
        <taxon>Spermatophyta</taxon>
        <taxon>Magnoliopsida</taxon>
        <taxon>eudicotyledons</taxon>
        <taxon>Gunneridae</taxon>
        <taxon>Pentapetalae</taxon>
        <taxon>rosids</taxon>
        <taxon>malvids</taxon>
        <taxon>Geraniales</taxon>
        <taxon>Geraniaceae</taxon>
        <taxon>Erodium</taxon>
    </lineage>
</organism>
<dbReference type="PANTHER" id="PTHR36803">
    <property type="entry name" value="PROTEIN CHLORORESPIRATORY REDUCTION 7, CHLOROPLASTIC"/>
    <property type="match status" value="1"/>
</dbReference>
<dbReference type="AlphaFoldDB" id="A0A0F7H0J5"/>
<dbReference type="PANTHER" id="PTHR36803:SF1">
    <property type="entry name" value="PROTEIN CHLORORESPIRATORY REDUCTION 7, CHLOROPLASTIC"/>
    <property type="match status" value="1"/>
</dbReference>
<accession>A0A0F7H0J5</accession>
<dbReference type="Pfam" id="PF12095">
    <property type="entry name" value="CRR7"/>
    <property type="match status" value="1"/>
</dbReference>
<dbReference type="EMBL" id="KM585196">
    <property type="protein sequence ID" value="AKG63296.1"/>
    <property type="molecule type" value="mRNA"/>
</dbReference>
<evidence type="ECO:0000313" key="1">
    <source>
        <dbReference type="EMBL" id="AKG63296.1"/>
    </source>
</evidence>
<dbReference type="InterPro" id="IPR021954">
    <property type="entry name" value="CRR7"/>
</dbReference>
<sequence>MLRVSSNSLDNKHILINGAQYCCNCNATRGHVRASSVGVAQNVHPQLPKMAIHGRHSFKICAARRRRAAFTRTETYVLLEPGRDEQFISKEELEVKLKELLQMWPENSLPPDLATFGNLDDAVSYLIRSVCELDIYGDVGSVQWYEVRLE</sequence>
<dbReference type="InterPro" id="IPR038150">
    <property type="entry name" value="CRR7-like_sf"/>
</dbReference>
<reference evidence="1" key="1">
    <citation type="journal article" date="2015" name="BMC Plant Biol.">
        <title>NDH expression marks major transitions in plant evolution and reveals coordinate intracellular gene loss.</title>
        <authorList>
            <person name="Ruhlman T.A."/>
            <person name="Chang W.J."/>
            <person name="Chen J.J."/>
            <person name="Huang Y.T."/>
            <person name="Chan M.T."/>
            <person name="Zhang J."/>
            <person name="Liao D.C."/>
            <person name="Blazier J.C."/>
            <person name="Jin X."/>
            <person name="Shih M.C."/>
            <person name="Jansen R.K."/>
            <person name="Lin C.S."/>
        </authorList>
    </citation>
    <scope>NUCLEOTIDE SEQUENCE</scope>
</reference>
<dbReference type="GO" id="GO:0009570">
    <property type="term" value="C:chloroplast stroma"/>
    <property type="evidence" value="ECO:0007669"/>
    <property type="project" value="TreeGrafter"/>
</dbReference>